<dbReference type="InterPro" id="IPR050741">
    <property type="entry name" value="Acyl-CoA_dehydrogenase"/>
</dbReference>
<evidence type="ECO:0000256" key="1">
    <source>
        <dbReference type="ARBA" id="ARBA00001974"/>
    </source>
</evidence>
<dbReference type="InterPro" id="IPR036250">
    <property type="entry name" value="AcylCo_DH-like_C"/>
</dbReference>
<dbReference type="GO" id="GO:0050660">
    <property type="term" value="F:flavin adenine dinucleotide binding"/>
    <property type="evidence" value="ECO:0007669"/>
    <property type="project" value="InterPro"/>
</dbReference>
<dbReference type="PROSITE" id="PS00073">
    <property type="entry name" value="ACYL_COA_DH_2"/>
    <property type="match status" value="1"/>
</dbReference>
<dbReference type="FunFam" id="2.40.110.10:FF:000043">
    <property type="entry name" value="Acyl CoA DeHydrogenase"/>
    <property type="match status" value="1"/>
</dbReference>
<accession>A0A7R9EA20</accession>
<dbReference type="PANTHER" id="PTHR48083">
    <property type="entry name" value="MEDIUM-CHAIN SPECIFIC ACYL-COA DEHYDROGENASE, MITOCHONDRIAL-RELATED"/>
    <property type="match status" value="1"/>
</dbReference>
<feature type="domain" description="Acyl-CoA dehydrogenase/oxidase C-terminal" evidence="8">
    <location>
        <begin position="393"/>
        <end position="541"/>
    </location>
</feature>
<dbReference type="InterPro" id="IPR037069">
    <property type="entry name" value="AcylCoA_DH/ox_N_sf"/>
</dbReference>
<dbReference type="PROSITE" id="PS00072">
    <property type="entry name" value="ACYL_COA_DH_1"/>
    <property type="match status" value="1"/>
</dbReference>
<dbReference type="SUPFAM" id="SSF47203">
    <property type="entry name" value="Acyl-CoA dehydrogenase C-terminal domain-like"/>
    <property type="match status" value="1"/>
</dbReference>
<evidence type="ECO:0000256" key="3">
    <source>
        <dbReference type="ARBA" id="ARBA00019125"/>
    </source>
</evidence>
<proteinExistence type="inferred from homology"/>
<comment type="similarity">
    <text evidence="2 7">Belongs to the acyl-CoA dehydrogenase family.</text>
</comment>
<dbReference type="FunFam" id="1.20.140.10:FF:000011">
    <property type="entry name" value="Medium-chain specific acyl-CoA dehydrogenase, mitochondrial"/>
    <property type="match status" value="1"/>
</dbReference>
<feature type="domain" description="Acyl-CoA oxidase/dehydrogenase middle" evidence="9">
    <location>
        <begin position="235"/>
        <end position="313"/>
    </location>
</feature>
<evidence type="ECO:0000256" key="5">
    <source>
        <dbReference type="ARBA" id="ARBA00022827"/>
    </source>
</evidence>
<feature type="domain" description="Acyl-CoA dehydrogenase/oxidase N-terminal" evidence="10">
    <location>
        <begin position="43"/>
        <end position="97"/>
    </location>
</feature>
<keyword evidence="5 7" id="KW-0274">FAD</keyword>
<evidence type="ECO:0000259" key="8">
    <source>
        <dbReference type="Pfam" id="PF00441"/>
    </source>
</evidence>
<keyword evidence="4 7" id="KW-0285">Flavoprotein</keyword>
<dbReference type="Pfam" id="PF00441">
    <property type="entry name" value="Acyl-CoA_dh_1"/>
    <property type="match status" value="1"/>
</dbReference>
<dbReference type="InterPro" id="IPR009075">
    <property type="entry name" value="AcylCo_DH/oxidase_C"/>
</dbReference>
<dbReference type="SUPFAM" id="SSF56645">
    <property type="entry name" value="Acyl-CoA dehydrogenase NM domain-like"/>
    <property type="match status" value="3"/>
</dbReference>
<evidence type="ECO:0000256" key="6">
    <source>
        <dbReference type="ARBA" id="ARBA00023002"/>
    </source>
</evidence>
<evidence type="ECO:0000256" key="2">
    <source>
        <dbReference type="ARBA" id="ARBA00009347"/>
    </source>
</evidence>
<dbReference type="Gene3D" id="1.10.540.10">
    <property type="entry name" value="Acyl-CoA dehydrogenase/oxidase, N-terminal domain"/>
    <property type="match status" value="2"/>
</dbReference>
<feature type="domain" description="Acyl-CoA dehydrogenase/oxidase N-terminal" evidence="10">
    <location>
        <begin position="174"/>
        <end position="229"/>
    </location>
</feature>
<dbReference type="GO" id="GO:0005739">
    <property type="term" value="C:mitochondrion"/>
    <property type="evidence" value="ECO:0007669"/>
    <property type="project" value="TreeGrafter"/>
</dbReference>
<dbReference type="Pfam" id="PF02770">
    <property type="entry name" value="Acyl-CoA_dh_M"/>
    <property type="match status" value="1"/>
</dbReference>
<sequence length="548" mass="60243">MTSLSQFVRNAVRPGVRALSAVPKPAAAKSDSKHPNGYSFELNETQLEFRDIARKFVQEEVIPKAAEYDKTMEYPWDIVKKAWSLGLMNGHIPEHCEDFRLSALRLNRGITNSRGYVSEKRLIDGEYRPTNCFPLNVPLPMMTTYVSCYVTGGLGLSIFDGCLIGEELAYGCTGGLNLSVFDGCLIAEEVAYGCSGIMTALEGSGLAQAPVILAGNKEQQKKYLGRLLEEPLVAAYCVTEPGAGSDVNGVRMRAEKKGDEYILNGQKMWITNGGVANWYFVLARTNPDPKAPANKAFTGFIVERDTPGLTPGQGRLNLEEVCPNLWGEFGKLFRKDPAWSPSSGEIGGDTWRFWLIMFMLPQEINMGQRCSDTRGITFEDVRVPKENVLLQEGEGFKIAMGAFDKTRPPVASGATGLAQRCLDEATKYALERKTFGVPIATHQAVAFMLADMAIGIETARLAWMRAAWEVDQGRKNTYYASIAKAHAGDVANKCAADAVQIFGGNGFNSEYPVEKLMRDAKIYQIYEGTAQIQRLIVSRAIVDKALGK</sequence>
<protein>
    <recommendedName>
        <fullName evidence="3">Medium-chain specific acyl-CoA dehydrogenase, mitochondrial</fullName>
    </recommendedName>
</protein>
<dbReference type="GO" id="GO:0070991">
    <property type="term" value="F:medium-chain fatty acyl-CoA dehydrogenase activity"/>
    <property type="evidence" value="ECO:0007669"/>
    <property type="project" value="TreeGrafter"/>
</dbReference>
<evidence type="ECO:0000259" key="9">
    <source>
        <dbReference type="Pfam" id="PF02770"/>
    </source>
</evidence>
<dbReference type="GO" id="GO:0051793">
    <property type="term" value="P:medium-chain fatty acid catabolic process"/>
    <property type="evidence" value="ECO:0007669"/>
    <property type="project" value="TreeGrafter"/>
</dbReference>
<gene>
    <name evidence="11" type="ORF">TMSB3V08_LOCUS5913</name>
</gene>
<dbReference type="InterPro" id="IPR046373">
    <property type="entry name" value="Acyl-CoA_Oxase/DH_mid-dom_sf"/>
</dbReference>
<name>A0A7R9EA20_9NEOP</name>
<dbReference type="Gene3D" id="1.20.140.10">
    <property type="entry name" value="Butyryl-CoA Dehydrogenase, subunit A, domain 3"/>
    <property type="match status" value="1"/>
</dbReference>
<dbReference type="AlphaFoldDB" id="A0A7R9EA20"/>
<reference evidence="11" key="1">
    <citation type="submission" date="2020-11" db="EMBL/GenBank/DDBJ databases">
        <authorList>
            <person name="Tran Van P."/>
        </authorList>
    </citation>
    <scope>NUCLEOTIDE SEQUENCE</scope>
</reference>
<evidence type="ECO:0000256" key="7">
    <source>
        <dbReference type="RuleBase" id="RU362125"/>
    </source>
</evidence>
<evidence type="ECO:0000256" key="4">
    <source>
        <dbReference type="ARBA" id="ARBA00022630"/>
    </source>
</evidence>
<dbReference type="Gene3D" id="2.40.110.10">
    <property type="entry name" value="Butyryl-CoA Dehydrogenase, subunit A, domain 2"/>
    <property type="match status" value="1"/>
</dbReference>
<evidence type="ECO:0000259" key="10">
    <source>
        <dbReference type="Pfam" id="PF02771"/>
    </source>
</evidence>
<dbReference type="InterPro" id="IPR009100">
    <property type="entry name" value="AcylCoA_DH/oxidase_NM_dom_sf"/>
</dbReference>
<comment type="cofactor">
    <cofactor evidence="1 7">
        <name>FAD</name>
        <dbReference type="ChEBI" id="CHEBI:57692"/>
    </cofactor>
</comment>
<dbReference type="InterPro" id="IPR006091">
    <property type="entry name" value="Acyl-CoA_Oxase/DH_mid-dom"/>
</dbReference>
<keyword evidence="6 7" id="KW-0560">Oxidoreductase</keyword>
<dbReference type="InterPro" id="IPR013786">
    <property type="entry name" value="AcylCoA_DH/ox_N"/>
</dbReference>
<dbReference type="EMBL" id="OB793971">
    <property type="protein sequence ID" value="CAD7429128.1"/>
    <property type="molecule type" value="Genomic_DNA"/>
</dbReference>
<dbReference type="Pfam" id="PF02771">
    <property type="entry name" value="Acyl-CoA_dh_N"/>
    <property type="match status" value="2"/>
</dbReference>
<dbReference type="InterPro" id="IPR006089">
    <property type="entry name" value="Acyl-CoA_DH_CS"/>
</dbReference>
<evidence type="ECO:0000313" key="11">
    <source>
        <dbReference type="EMBL" id="CAD7429128.1"/>
    </source>
</evidence>
<dbReference type="PANTHER" id="PTHR48083:SF2">
    <property type="entry name" value="MEDIUM-CHAIN SPECIFIC ACYL-COA DEHYDROGENASE, MITOCHONDRIAL"/>
    <property type="match status" value="1"/>
</dbReference>
<organism evidence="11">
    <name type="scientific">Timema monikensis</name>
    <dbReference type="NCBI Taxonomy" id="170555"/>
    <lineage>
        <taxon>Eukaryota</taxon>
        <taxon>Metazoa</taxon>
        <taxon>Ecdysozoa</taxon>
        <taxon>Arthropoda</taxon>
        <taxon>Hexapoda</taxon>
        <taxon>Insecta</taxon>
        <taxon>Pterygota</taxon>
        <taxon>Neoptera</taxon>
        <taxon>Polyneoptera</taxon>
        <taxon>Phasmatodea</taxon>
        <taxon>Timematodea</taxon>
        <taxon>Timematoidea</taxon>
        <taxon>Timematidae</taxon>
        <taxon>Timema</taxon>
    </lineage>
</organism>